<sequence length="833" mass="94690">MDLSKITKVEDVLLERGRIAVIGTLYLTTHQMIFRSPDQKDECILYPLIHTVERRPPTSEPKSWPLTIRCRDFSIYTFSVETQDDATDIFNKIQKLTCIGSIRQVYAFEHMLEKKFLSSDGWSIYDVLHEYDRMGVDSATGSWRFSNVNRSYTFCATYPRILVVPAKISDNVLNHASKFRSKNRIPVLSYLHWHNKASITRSSQPMVGLKQNRSIQDEKLIEAIFRSNVKTLSERVTQTNLIIDARPTANAMVNVAMGAGTESVENYKYCERRFMGIDNIHVMRESLGKMVDVIHTADANCLPIKKHHLDKSGWLRHITTLLESALVIIKNVHIFGTHVLVHCSDGWDRTVQLTSLSELCLDPYYRTFRGFQVLIEKEWVSFGHKFSDRSGHLSNEKYFVNTSNSTFNSVQSKFSKQSHVREISPVFHQFLDCVFQILSQFPTKFEFNENFLIKLHYHCYSCQFGTFLCNSEKERMDYKVTTQTYSVWDYFNSYKEMFLNPLYDEKANSKDNGDDDCVLFPDEKNVKYWAGLFGKQDEELNCNSDEVKEEKVEGFAARMRWRSNSPSSPVSRPASPNVNSNHETVDGNVWKEDTPSPSLSSPLSKHVDSYEDSPYFDPWKNSSIKMGNNNFNTIKDKFMNNANNLARATISIGTSAYYNVTNLAKSNFDLGISESMSPVEIIDNTEEPSIREMESFSALSLSENSENNNSVTSNSAASSLFTESRSPRQTISTFFSSFTPYDRNETIPSLGIKPDNVPPSPSSRVNTPNSDPTSPLSTTSSIASRSNSLLKFNSESKVGSPISTPPMSSPSPTTELIKDLPHPLYNVDVFSSP</sequence>
<gene>
    <name evidence="1" type="ORF">DHETER_LOCUS964</name>
</gene>
<evidence type="ECO:0000313" key="1">
    <source>
        <dbReference type="EMBL" id="CAG8453703.1"/>
    </source>
</evidence>
<dbReference type="Proteomes" id="UP000789702">
    <property type="component" value="Unassembled WGS sequence"/>
</dbReference>
<dbReference type="EMBL" id="CAJVPU010000532">
    <property type="protein sequence ID" value="CAG8453703.1"/>
    <property type="molecule type" value="Genomic_DNA"/>
</dbReference>
<organism evidence="1 2">
    <name type="scientific">Dentiscutata heterogama</name>
    <dbReference type="NCBI Taxonomy" id="1316150"/>
    <lineage>
        <taxon>Eukaryota</taxon>
        <taxon>Fungi</taxon>
        <taxon>Fungi incertae sedis</taxon>
        <taxon>Mucoromycota</taxon>
        <taxon>Glomeromycotina</taxon>
        <taxon>Glomeromycetes</taxon>
        <taxon>Diversisporales</taxon>
        <taxon>Gigasporaceae</taxon>
        <taxon>Dentiscutata</taxon>
    </lineage>
</organism>
<keyword evidence="2" id="KW-1185">Reference proteome</keyword>
<accession>A0ACA9K5H5</accession>
<comment type="caution">
    <text evidence="1">The sequence shown here is derived from an EMBL/GenBank/DDBJ whole genome shotgun (WGS) entry which is preliminary data.</text>
</comment>
<evidence type="ECO:0000313" key="2">
    <source>
        <dbReference type="Proteomes" id="UP000789702"/>
    </source>
</evidence>
<name>A0ACA9K5H5_9GLOM</name>
<protein>
    <submittedName>
        <fullName evidence="1">10158_t:CDS:1</fullName>
    </submittedName>
</protein>
<reference evidence="1" key="1">
    <citation type="submission" date="2021-06" db="EMBL/GenBank/DDBJ databases">
        <authorList>
            <person name="Kallberg Y."/>
            <person name="Tangrot J."/>
            <person name="Rosling A."/>
        </authorList>
    </citation>
    <scope>NUCLEOTIDE SEQUENCE</scope>
    <source>
        <strain evidence="1">IL203A</strain>
    </source>
</reference>
<proteinExistence type="predicted"/>